<feature type="signal peptide" evidence="5">
    <location>
        <begin position="1"/>
        <end position="20"/>
    </location>
</feature>
<dbReference type="Gene3D" id="2.60.40.1820">
    <property type="match status" value="1"/>
</dbReference>
<keyword evidence="5" id="KW-0732">Signal</keyword>
<dbReference type="EMBL" id="BMOM01000007">
    <property type="protein sequence ID" value="GGM05953.1"/>
    <property type="molecule type" value="Genomic_DNA"/>
</dbReference>
<proteinExistence type="predicted"/>
<evidence type="ECO:0000259" key="6">
    <source>
        <dbReference type="SMART" id="SM00769"/>
    </source>
</evidence>
<protein>
    <recommendedName>
        <fullName evidence="6">Water stress and hypersensitive response domain-containing protein</fullName>
    </recommendedName>
</protein>
<dbReference type="RefSeq" id="WP_188902561.1">
    <property type="nucleotide sequence ID" value="NZ_BMOM01000007.1"/>
</dbReference>
<accession>A0ABQ2GP50</accession>
<reference evidence="8" key="1">
    <citation type="journal article" date="2019" name="Int. J. Syst. Evol. Microbiol.">
        <title>The Global Catalogue of Microorganisms (GCM) 10K type strain sequencing project: providing services to taxonomists for standard genome sequencing and annotation.</title>
        <authorList>
            <consortium name="The Broad Institute Genomics Platform"/>
            <consortium name="The Broad Institute Genome Sequencing Center for Infectious Disease"/>
            <person name="Wu L."/>
            <person name="Ma J."/>
        </authorList>
    </citation>
    <scope>NUCLEOTIDE SEQUENCE [LARGE SCALE GENOMIC DNA]</scope>
    <source>
        <strain evidence="8">JCM 15443</strain>
    </source>
</reference>
<name>A0ABQ2GP50_9DEIO</name>
<evidence type="ECO:0000313" key="8">
    <source>
        <dbReference type="Proteomes" id="UP000661918"/>
    </source>
</evidence>
<evidence type="ECO:0000256" key="1">
    <source>
        <dbReference type="ARBA" id="ARBA00004167"/>
    </source>
</evidence>
<dbReference type="SUPFAM" id="SSF117070">
    <property type="entry name" value="LEA14-like"/>
    <property type="match status" value="1"/>
</dbReference>
<evidence type="ECO:0000313" key="7">
    <source>
        <dbReference type="EMBL" id="GGM05953.1"/>
    </source>
</evidence>
<dbReference type="Pfam" id="PF03168">
    <property type="entry name" value="LEA_2"/>
    <property type="match status" value="1"/>
</dbReference>
<keyword evidence="2" id="KW-0812">Transmembrane</keyword>
<dbReference type="SMART" id="SM00769">
    <property type="entry name" value="WHy"/>
    <property type="match status" value="1"/>
</dbReference>
<gene>
    <name evidence="7" type="ORF">GCM10010841_12860</name>
</gene>
<dbReference type="PANTHER" id="PTHR31234">
    <property type="entry name" value="LATE EMBRYOGENESIS ABUNDANT (LEA) HYDROXYPROLINE-RICH GLYCOPROTEIN FAMILY"/>
    <property type="match status" value="1"/>
</dbReference>
<organism evidence="7 8">
    <name type="scientific">Deinococcus aerophilus</name>
    <dbReference type="NCBI Taxonomy" id="522488"/>
    <lineage>
        <taxon>Bacteria</taxon>
        <taxon>Thermotogati</taxon>
        <taxon>Deinococcota</taxon>
        <taxon>Deinococci</taxon>
        <taxon>Deinococcales</taxon>
        <taxon>Deinococcaceae</taxon>
        <taxon>Deinococcus</taxon>
    </lineage>
</organism>
<feature type="domain" description="Water stress and hypersensitive response" evidence="6">
    <location>
        <begin position="40"/>
        <end position="157"/>
    </location>
</feature>
<dbReference type="InterPro" id="IPR004864">
    <property type="entry name" value="LEA_2"/>
</dbReference>
<evidence type="ECO:0000256" key="5">
    <source>
        <dbReference type="SAM" id="SignalP"/>
    </source>
</evidence>
<dbReference type="PROSITE" id="PS51257">
    <property type="entry name" value="PROKAR_LIPOPROTEIN"/>
    <property type="match status" value="1"/>
</dbReference>
<sequence>MRLLPATALAVPTLTVLGLAACAPGPQVLQVPGVAVQSVRLTRLSLPGGLSGAPVADVSMTLRVTNPNPIALKMTNISATLVIDGADVGQASFPRVNVPARGSADQDADLSIPVTLNTAASFLKVARGQQVSYRLDGTFTADFGPLGLKEFGPFTLSQGQWKQPPVLPF</sequence>
<evidence type="ECO:0000256" key="2">
    <source>
        <dbReference type="ARBA" id="ARBA00022692"/>
    </source>
</evidence>
<feature type="chain" id="PRO_5045947059" description="Water stress and hypersensitive response domain-containing protein" evidence="5">
    <location>
        <begin position="21"/>
        <end position="169"/>
    </location>
</feature>
<dbReference type="InterPro" id="IPR013990">
    <property type="entry name" value="WHy-dom"/>
</dbReference>
<evidence type="ECO:0000256" key="4">
    <source>
        <dbReference type="ARBA" id="ARBA00023136"/>
    </source>
</evidence>
<comment type="caution">
    <text evidence="7">The sequence shown here is derived from an EMBL/GenBank/DDBJ whole genome shotgun (WGS) entry which is preliminary data.</text>
</comment>
<comment type="subcellular location">
    <subcellularLocation>
        <location evidence="1">Membrane</location>
        <topology evidence="1">Single-pass membrane protein</topology>
    </subcellularLocation>
</comment>
<keyword evidence="4" id="KW-0472">Membrane</keyword>
<dbReference type="PANTHER" id="PTHR31234:SF2">
    <property type="entry name" value="OS05G0199100 PROTEIN"/>
    <property type="match status" value="1"/>
</dbReference>
<keyword evidence="3" id="KW-1133">Transmembrane helix</keyword>
<dbReference type="InterPro" id="IPR044839">
    <property type="entry name" value="NDR1-like"/>
</dbReference>
<evidence type="ECO:0000256" key="3">
    <source>
        <dbReference type="ARBA" id="ARBA00022989"/>
    </source>
</evidence>
<keyword evidence="8" id="KW-1185">Reference proteome</keyword>
<dbReference type="Proteomes" id="UP000661918">
    <property type="component" value="Unassembled WGS sequence"/>
</dbReference>